<dbReference type="InterPro" id="IPR027353">
    <property type="entry name" value="NET_dom"/>
</dbReference>
<feature type="domain" description="Bromo" evidence="6">
    <location>
        <begin position="183"/>
        <end position="255"/>
    </location>
</feature>
<feature type="compositionally biased region" description="Basic and acidic residues" evidence="5">
    <location>
        <begin position="480"/>
        <end position="495"/>
    </location>
</feature>
<organism evidence="8 9">
    <name type="scientific">Oldenlandia corymbosa var. corymbosa</name>
    <dbReference type="NCBI Taxonomy" id="529605"/>
    <lineage>
        <taxon>Eukaryota</taxon>
        <taxon>Viridiplantae</taxon>
        <taxon>Streptophyta</taxon>
        <taxon>Embryophyta</taxon>
        <taxon>Tracheophyta</taxon>
        <taxon>Spermatophyta</taxon>
        <taxon>Magnoliopsida</taxon>
        <taxon>eudicotyledons</taxon>
        <taxon>Gunneridae</taxon>
        <taxon>Pentapetalae</taxon>
        <taxon>asterids</taxon>
        <taxon>lamiids</taxon>
        <taxon>Gentianales</taxon>
        <taxon>Rubiaceae</taxon>
        <taxon>Rubioideae</taxon>
        <taxon>Spermacoceae</taxon>
        <taxon>Hedyotis-Oldenlandia complex</taxon>
        <taxon>Oldenlandia</taxon>
    </lineage>
</organism>
<feature type="compositionally biased region" description="Basic and acidic residues" evidence="5">
    <location>
        <begin position="528"/>
        <end position="537"/>
    </location>
</feature>
<evidence type="ECO:0000313" key="8">
    <source>
        <dbReference type="EMBL" id="CAI9111537.1"/>
    </source>
</evidence>
<dbReference type="Pfam" id="PF00439">
    <property type="entry name" value="Bromodomain"/>
    <property type="match status" value="1"/>
</dbReference>
<evidence type="ECO:0000259" key="6">
    <source>
        <dbReference type="PROSITE" id="PS50014"/>
    </source>
</evidence>
<feature type="compositionally biased region" description="Basic and acidic residues" evidence="5">
    <location>
        <begin position="445"/>
        <end position="459"/>
    </location>
</feature>
<feature type="compositionally biased region" description="Basic and acidic residues" evidence="5">
    <location>
        <begin position="314"/>
        <end position="328"/>
    </location>
</feature>
<dbReference type="Gene3D" id="1.20.920.10">
    <property type="entry name" value="Bromodomain-like"/>
    <property type="match status" value="1"/>
</dbReference>
<dbReference type="PRINTS" id="PR00503">
    <property type="entry name" value="BROMODOMAIN"/>
</dbReference>
<keyword evidence="1" id="KW-0805">Transcription regulation</keyword>
<dbReference type="Pfam" id="PF17035">
    <property type="entry name" value="BET"/>
    <property type="match status" value="1"/>
</dbReference>
<name>A0AAV1DUJ8_OLDCO</name>
<sequence length="537" mass="59601">MMAMKKARFAETYSTGFHPNFESEGSDNSARLDGITAHSEDSMAPRQKWIDLNSSSRDFFDVPAQVLAFPMLTSSEKKSLCLRFKSELEKIQALKKKYPLLRSNSSSSVGDVPNVPLVQSKKPFGPVSKSGRSSTSSTNKARGNWNRASSGRFQAVKNEGHSSNSKSNPAIMKMCENVLKKLMSHQYGWVFNTPVDAVKLNIPDYYTVIKHPMDLGTIKKKLASGEYQSPLEFCADVKLTFSNAKTYNPPGNDVHIMAEAMSKFFELRWKDVEKKFPTLSQSLADKSGPPVEMEMVKTTTTTTTTTIPTKKRKLTEPEKPKMSAEEKSKLTQELEGLLEDLPEKIVVFLKEQISNAGESAEDEIELDIEDLSEDALFTLRKLLDEHFLEKQKIAEKGEPCEIELPNESGLSSSSMQADKGNDLVDEDVDIGEDEPPVSSYPAVEIGRDKAILSDRKQDMDPCYPSDGEVETDALTAAKQTLDDGDYRASHEKEIAEDLAEGNQSVSGLDQLEQSSLEKPNSDETDSPQDGKNRSYGN</sequence>
<evidence type="ECO:0000256" key="2">
    <source>
        <dbReference type="ARBA" id="ARBA00023117"/>
    </source>
</evidence>
<keyword evidence="3" id="KW-0804">Transcription</keyword>
<evidence type="ECO:0000256" key="1">
    <source>
        <dbReference type="ARBA" id="ARBA00023015"/>
    </source>
</evidence>
<gene>
    <name evidence="8" type="ORF">OLC1_LOCUS18912</name>
</gene>
<dbReference type="InterPro" id="IPR038336">
    <property type="entry name" value="NET_sf"/>
</dbReference>
<reference evidence="8" key="1">
    <citation type="submission" date="2023-03" db="EMBL/GenBank/DDBJ databases">
        <authorList>
            <person name="Julca I."/>
        </authorList>
    </citation>
    <scope>NUCLEOTIDE SEQUENCE</scope>
</reference>
<feature type="compositionally biased region" description="Polar residues" evidence="5">
    <location>
        <begin position="501"/>
        <end position="518"/>
    </location>
</feature>
<feature type="compositionally biased region" description="Polar residues" evidence="5">
    <location>
        <begin position="138"/>
        <end position="152"/>
    </location>
</feature>
<dbReference type="InterPro" id="IPR001487">
    <property type="entry name" value="Bromodomain"/>
</dbReference>
<dbReference type="PROSITE" id="PS50014">
    <property type="entry name" value="BROMODOMAIN_2"/>
    <property type="match status" value="1"/>
</dbReference>
<feature type="region of interest" description="Disordered" evidence="5">
    <location>
        <begin position="298"/>
        <end position="328"/>
    </location>
</feature>
<protein>
    <submittedName>
        <fullName evidence="8">OLC1v1011782C1</fullName>
    </submittedName>
</protein>
<dbReference type="PROSITE" id="PS51525">
    <property type="entry name" value="NET"/>
    <property type="match status" value="1"/>
</dbReference>
<feature type="region of interest" description="Disordered" evidence="5">
    <location>
        <begin position="398"/>
        <end position="537"/>
    </location>
</feature>
<dbReference type="Gene3D" id="1.20.1270.220">
    <property type="match status" value="1"/>
</dbReference>
<proteinExistence type="predicted"/>
<dbReference type="SUPFAM" id="SSF47370">
    <property type="entry name" value="Bromodomain"/>
    <property type="match status" value="1"/>
</dbReference>
<dbReference type="InterPro" id="IPR037377">
    <property type="entry name" value="GTE_bromo"/>
</dbReference>
<evidence type="ECO:0000259" key="7">
    <source>
        <dbReference type="PROSITE" id="PS51525"/>
    </source>
</evidence>
<keyword evidence="9" id="KW-1185">Reference proteome</keyword>
<evidence type="ECO:0000256" key="3">
    <source>
        <dbReference type="ARBA" id="ARBA00023163"/>
    </source>
</evidence>
<feature type="compositionally biased region" description="Acidic residues" evidence="5">
    <location>
        <begin position="423"/>
        <end position="435"/>
    </location>
</feature>
<evidence type="ECO:0000256" key="5">
    <source>
        <dbReference type="SAM" id="MobiDB-lite"/>
    </source>
</evidence>
<feature type="domain" description="NET" evidence="7">
    <location>
        <begin position="312"/>
        <end position="394"/>
    </location>
</feature>
<feature type="compositionally biased region" description="Low complexity" evidence="5">
    <location>
        <begin position="128"/>
        <end position="137"/>
    </location>
</feature>
<keyword evidence="2 4" id="KW-0103">Bromodomain</keyword>
<dbReference type="AlphaFoldDB" id="A0AAV1DUJ8"/>
<dbReference type="SMART" id="SM00297">
    <property type="entry name" value="BROMO"/>
    <property type="match status" value="1"/>
</dbReference>
<dbReference type="InterPro" id="IPR036427">
    <property type="entry name" value="Bromodomain-like_sf"/>
</dbReference>
<dbReference type="EMBL" id="OX459123">
    <property type="protein sequence ID" value="CAI9111537.1"/>
    <property type="molecule type" value="Genomic_DNA"/>
</dbReference>
<dbReference type="CDD" id="cd05506">
    <property type="entry name" value="Bromo_plant1"/>
    <property type="match status" value="1"/>
</dbReference>
<dbReference type="PANTHER" id="PTHR45926">
    <property type="entry name" value="OSJNBA0053K19.4 PROTEIN"/>
    <property type="match status" value="1"/>
</dbReference>
<feature type="compositionally biased region" description="Low complexity" evidence="5">
    <location>
        <begin position="298"/>
        <end position="308"/>
    </location>
</feature>
<evidence type="ECO:0000313" key="9">
    <source>
        <dbReference type="Proteomes" id="UP001161247"/>
    </source>
</evidence>
<dbReference type="Proteomes" id="UP001161247">
    <property type="component" value="Chromosome 6"/>
</dbReference>
<evidence type="ECO:0000256" key="4">
    <source>
        <dbReference type="PROSITE-ProRule" id="PRU00035"/>
    </source>
</evidence>
<feature type="region of interest" description="Disordered" evidence="5">
    <location>
        <begin position="103"/>
        <end position="168"/>
    </location>
</feature>
<accession>A0AAV1DUJ8</accession>